<sequence length="605" mass="67006">MFHIRNKRKQSADKTNSVAASVTGTPSPSMRSERRYSLRRVPSQLSNMLKSIDLHHHGNHSNNGSDSHLPQVDNTNGRTSRRQSMTKATIAKISSSTEQRFNKLLRHTTRRGSHQQEQEQQPSHLPLPRVKKDPFFNPKRASWSPFGNERWPTLVQVKENVAATDDTKATVPSTPRLPPLEDQSSFLLDVPSSSVSVTNSTESSNSISNIKKRRNSSAIRHHDTNGDTSCAACLASSRRKQPCHSSEKIIESAEKTMNVNNGATNDHHPQQYTMAEKQQQQQPLVQEVMIPTTTPMLSQQHPAAAATPSSMTTQPPPPIHSTNVQEAESSNSDEKRVGDVNSLPASVVILQAISGNDNHAAAILVSPCVKKESPSSSCPDNTCQLAQNIVQCIQLVDQVEPAKEPLFSFRSCLISHDGGVHIDDHKQKVQACQSLLKQLHSSKTLQPASQASFSSTWSLLYPALWLGGTMAAGSIVSEHAKTGHIVIAGTCIANDHSLLPKEHRRDTLSSPLLHYVLLITQQERTTKFAKCSPDQWIPDHDAHQCQLASCQTQFTLFTRRHHCRSCGHVVCGKHSANKSLLFDDQDKSEWCRVCDECFYRFLSNV</sequence>
<feature type="compositionally biased region" description="Polar residues" evidence="5">
    <location>
        <begin position="320"/>
        <end position="330"/>
    </location>
</feature>
<protein>
    <recommendedName>
        <fullName evidence="6">FYVE-type domain-containing protein</fullName>
    </recommendedName>
</protein>
<dbReference type="CDD" id="cd15760">
    <property type="entry name" value="FYVE_scVPS27p_like"/>
    <property type="match status" value="1"/>
</dbReference>
<dbReference type="Proteomes" id="UP001234581">
    <property type="component" value="Unassembled WGS sequence"/>
</dbReference>
<dbReference type="PANTHER" id="PTHR46280">
    <property type="entry name" value="PLECKSTRIN HOMOLOGY DOMAIN-CONTAINING FAMILY F MEMBER 2-RELATED"/>
    <property type="match status" value="1"/>
</dbReference>
<dbReference type="GO" id="GO:0008270">
    <property type="term" value="F:zinc ion binding"/>
    <property type="evidence" value="ECO:0007669"/>
    <property type="project" value="UniProtKB-KW"/>
</dbReference>
<evidence type="ECO:0000256" key="1">
    <source>
        <dbReference type="ARBA" id="ARBA00022723"/>
    </source>
</evidence>
<feature type="region of interest" description="Disordered" evidence="5">
    <location>
        <begin position="297"/>
        <end position="338"/>
    </location>
</feature>
<feature type="region of interest" description="Disordered" evidence="5">
    <location>
        <begin position="108"/>
        <end position="131"/>
    </location>
</feature>
<feature type="region of interest" description="Disordered" evidence="5">
    <location>
        <begin position="1"/>
        <end position="36"/>
    </location>
</feature>
<keyword evidence="2 4" id="KW-0863">Zinc-finger</keyword>
<dbReference type="EMBL" id="JARTCD010000026">
    <property type="protein sequence ID" value="KAJ8658210.1"/>
    <property type="molecule type" value="Genomic_DNA"/>
</dbReference>
<keyword evidence="8" id="KW-1185">Reference proteome</keyword>
<dbReference type="SMART" id="SM00064">
    <property type="entry name" value="FYVE"/>
    <property type="match status" value="1"/>
</dbReference>
<feature type="compositionally biased region" description="Polar residues" evidence="5">
    <location>
        <begin position="72"/>
        <end position="87"/>
    </location>
</feature>
<reference evidence="7 8" key="1">
    <citation type="submission" date="2023-03" db="EMBL/GenBank/DDBJ databases">
        <title>Genome sequence of Lichtheimia ornata CBS 291.66.</title>
        <authorList>
            <person name="Mohabir J.T."/>
            <person name="Shea T.P."/>
            <person name="Kurbessoian T."/>
            <person name="Berby B."/>
            <person name="Fontaine J."/>
            <person name="Livny J."/>
            <person name="Gnirke A."/>
            <person name="Stajich J.E."/>
            <person name="Cuomo C.A."/>
        </authorList>
    </citation>
    <scope>NUCLEOTIDE SEQUENCE [LARGE SCALE GENOMIC DNA]</scope>
    <source>
        <strain evidence="7">CBS 291.66</strain>
    </source>
</reference>
<evidence type="ECO:0000256" key="5">
    <source>
        <dbReference type="SAM" id="MobiDB-lite"/>
    </source>
</evidence>
<gene>
    <name evidence="7" type="ORF">O0I10_006218</name>
</gene>
<dbReference type="InterPro" id="IPR000306">
    <property type="entry name" value="Znf_FYVE"/>
</dbReference>
<organism evidence="7 8">
    <name type="scientific">Lichtheimia ornata</name>
    <dbReference type="NCBI Taxonomy" id="688661"/>
    <lineage>
        <taxon>Eukaryota</taxon>
        <taxon>Fungi</taxon>
        <taxon>Fungi incertae sedis</taxon>
        <taxon>Mucoromycota</taxon>
        <taxon>Mucoromycotina</taxon>
        <taxon>Mucoromycetes</taxon>
        <taxon>Mucorales</taxon>
        <taxon>Lichtheimiaceae</taxon>
        <taxon>Lichtheimia</taxon>
    </lineage>
</organism>
<dbReference type="PANTHER" id="PTHR46280:SF3">
    <property type="entry name" value="PLECKSTRIN HOMOLOGY DOMAIN-CONTAINING FAMILY F MEMBER 1 HOMOLOG"/>
    <property type="match status" value="1"/>
</dbReference>
<evidence type="ECO:0000313" key="8">
    <source>
        <dbReference type="Proteomes" id="UP001234581"/>
    </source>
</evidence>
<dbReference type="GO" id="GO:0005769">
    <property type="term" value="C:early endosome"/>
    <property type="evidence" value="ECO:0007669"/>
    <property type="project" value="TreeGrafter"/>
</dbReference>
<feature type="compositionally biased region" description="Low complexity" evidence="5">
    <location>
        <begin position="302"/>
        <end position="313"/>
    </location>
</feature>
<dbReference type="AlphaFoldDB" id="A0AAD7V3J5"/>
<keyword evidence="3" id="KW-0862">Zinc</keyword>
<name>A0AAD7V3J5_9FUNG</name>
<dbReference type="PROSITE" id="PS50178">
    <property type="entry name" value="ZF_FYVE"/>
    <property type="match status" value="1"/>
</dbReference>
<feature type="compositionally biased region" description="Low complexity" evidence="5">
    <location>
        <begin position="60"/>
        <end position="69"/>
    </location>
</feature>
<dbReference type="SUPFAM" id="SSF57903">
    <property type="entry name" value="FYVE/PHD zinc finger"/>
    <property type="match status" value="1"/>
</dbReference>
<evidence type="ECO:0000256" key="3">
    <source>
        <dbReference type="ARBA" id="ARBA00022833"/>
    </source>
</evidence>
<feature type="region of interest" description="Disordered" evidence="5">
    <location>
        <begin position="54"/>
        <end position="87"/>
    </location>
</feature>
<evidence type="ECO:0000259" key="6">
    <source>
        <dbReference type="PROSITE" id="PS50178"/>
    </source>
</evidence>
<evidence type="ECO:0000313" key="7">
    <source>
        <dbReference type="EMBL" id="KAJ8658210.1"/>
    </source>
</evidence>
<dbReference type="RefSeq" id="XP_058343123.1">
    <property type="nucleotide sequence ID" value="XM_058486249.1"/>
</dbReference>
<dbReference type="Pfam" id="PF01363">
    <property type="entry name" value="FYVE"/>
    <property type="match status" value="1"/>
</dbReference>
<accession>A0AAD7V3J5</accession>
<proteinExistence type="predicted"/>
<feature type="compositionally biased region" description="Low complexity" evidence="5">
    <location>
        <begin position="192"/>
        <end position="209"/>
    </location>
</feature>
<dbReference type="GeneID" id="83213629"/>
<dbReference type="InterPro" id="IPR013083">
    <property type="entry name" value="Znf_RING/FYVE/PHD"/>
</dbReference>
<evidence type="ECO:0000256" key="4">
    <source>
        <dbReference type="PROSITE-ProRule" id="PRU00091"/>
    </source>
</evidence>
<feature type="compositionally biased region" description="Low complexity" evidence="5">
    <location>
        <begin position="118"/>
        <end position="127"/>
    </location>
</feature>
<dbReference type="GO" id="GO:0035091">
    <property type="term" value="F:phosphatidylinositol binding"/>
    <property type="evidence" value="ECO:0007669"/>
    <property type="project" value="TreeGrafter"/>
</dbReference>
<feature type="compositionally biased region" description="Polar residues" evidence="5">
    <location>
        <begin position="13"/>
        <end position="30"/>
    </location>
</feature>
<keyword evidence="1" id="KW-0479">Metal-binding</keyword>
<comment type="caution">
    <text evidence="7">The sequence shown here is derived from an EMBL/GenBank/DDBJ whole genome shotgun (WGS) entry which is preliminary data.</text>
</comment>
<dbReference type="InterPro" id="IPR011011">
    <property type="entry name" value="Znf_FYVE_PHD"/>
</dbReference>
<dbReference type="GO" id="GO:0007032">
    <property type="term" value="P:endosome organization"/>
    <property type="evidence" value="ECO:0007669"/>
    <property type="project" value="TreeGrafter"/>
</dbReference>
<dbReference type="InterPro" id="IPR051765">
    <property type="entry name" value="PH_domain-containing_F"/>
</dbReference>
<feature type="domain" description="FYVE-type" evidence="6">
    <location>
        <begin position="550"/>
        <end position="602"/>
    </location>
</feature>
<dbReference type="InterPro" id="IPR017455">
    <property type="entry name" value="Znf_FYVE-rel"/>
</dbReference>
<evidence type="ECO:0000256" key="2">
    <source>
        <dbReference type="ARBA" id="ARBA00022771"/>
    </source>
</evidence>
<dbReference type="Gene3D" id="3.30.40.10">
    <property type="entry name" value="Zinc/RING finger domain, C3HC4 (zinc finger)"/>
    <property type="match status" value="1"/>
</dbReference>
<feature type="region of interest" description="Disordered" evidence="5">
    <location>
        <begin position="192"/>
        <end position="226"/>
    </location>
</feature>